<evidence type="ECO:0000313" key="4">
    <source>
        <dbReference type="EMBL" id="SIN89343.1"/>
    </source>
</evidence>
<dbReference type="InterPro" id="IPR006860">
    <property type="entry name" value="FecR"/>
</dbReference>
<evidence type="ECO:0000259" key="3">
    <source>
        <dbReference type="Pfam" id="PF16344"/>
    </source>
</evidence>
<gene>
    <name evidence="4" type="ORF">SAMN04488055_1969</name>
</gene>
<evidence type="ECO:0000313" key="5">
    <source>
        <dbReference type="Proteomes" id="UP000185003"/>
    </source>
</evidence>
<evidence type="ECO:0000259" key="2">
    <source>
        <dbReference type="Pfam" id="PF04773"/>
    </source>
</evidence>
<dbReference type="RefSeq" id="WP_074239070.1">
    <property type="nucleotide sequence ID" value="NZ_FSRA01000001.1"/>
</dbReference>
<accession>A0A1N6F274</accession>
<dbReference type="Gene3D" id="2.60.120.1440">
    <property type="match status" value="1"/>
</dbReference>
<dbReference type="OrthoDB" id="634407at2"/>
<dbReference type="PANTHER" id="PTHR30273:SF2">
    <property type="entry name" value="PROTEIN FECR"/>
    <property type="match status" value="1"/>
</dbReference>
<dbReference type="EMBL" id="FSRA01000001">
    <property type="protein sequence ID" value="SIN89343.1"/>
    <property type="molecule type" value="Genomic_DNA"/>
</dbReference>
<dbReference type="STRING" id="536979.SAMN04488055_1969"/>
<evidence type="ECO:0000256" key="1">
    <source>
        <dbReference type="SAM" id="Phobius"/>
    </source>
</evidence>
<dbReference type="PANTHER" id="PTHR30273">
    <property type="entry name" value="PERIPLASMIC SIGNAL SENSOR AND SIGMA FACTOR ACTIVATOR FECR-RELATED"/>
    <property type="match status" value="1"/>
</dbReference>
<proteinExistence type="predicted"/>
<dbReference type="Pfam" id="PF16344">
    <property type="entry name" value="FecR_C"/>
    <property type="match status" value="1"/>
</dbReference>
<sequence length="387" mass="43168">MNSRLPELFQRWLQNQCTPAEKEEFLHLLEEVGPDALNPLLKEAWDSLKAETTLSTGEKDHMVDRILQQSPAEAAEVSRRPRWWAAAAAILVLCLAGGAWYGLQQRSGQGMVVNAPKGAHDVNPGKEGAILTLANGKTIVLDSLSNGLVAKQNGTQVVLNNGSLLYHAEEAESISYNTITTPRGRKFQLVLPDGTKVWLNAASSLRFPTVFSGKERKVEITGEAFFEVNRNTAQPFIVQINEYADIRVVGTQFNVNAYEDEASIHTTLLEGSVRIRSHEQVRLLSPGQQAQISNDGGDLLILDHANLEQVTAWKAGFFNFQGASLQEVMRELARWYDLEIIYEGKIPEQQFEGELPRTLQLSQVTKILTKVDVKFRIEQGRRLIVQP</sequence>
<keyword evidence="1" id="KW-0472">Membrane</keyword>
<keyword evidence="1" id="KW-1133">Transmembrane helix</keyword>
<dbReference type="Gene3D" id="3.55.50.30">
    <property type="match status" value="1"/>
</dbReference>
<feature type="transmembrane region" description="Helical" evidence="1">
    <location>
        <begin position="83"/>
        <end position="103"/>
    </location>
</feature>
<dbReference type="InterPro" id="IPR012373">
    <property type="entry name" value="Ferrdict_sens_TM"/>
</dbReference>
<dbReference type="InterPro" id="IPR032508">
    <property type="entry name" value="FecR_C"/>
</dbReference>
<dbReference type="FunFam" id="2.60.120.1440:FF:000001">
    <property type="entry name" value="Putative anti-sigma factor"/>
    <property type="match status" value="1"/>
</dbReference>
<dbReference type="Proteomes" id="UP000185003">
    <property type="component" value="Unassembled WGS sequence"/>
</dbReference>
<dbReference type="AlphaFoldDB" id="A0A1N6F274"/>
<dbReference type="GO" id="GO:0016989">
    <property type="term" value="F:sigma factor antagonist activity"/>
    <property type="evidence" value="ECO:0007669"/>
    <property type="project" value="TreeGrafter"/>
</dbReference>
<feature type="domain" description="Protein FecR C-terminal" evidence="3">
    <location>
        <begin position="318"/>
        <end position="383"/>
    </location>
</feature>
<keyword evidence="1" id="KW-0812">Transmembrane</keyword>
<organism evidence="4 5">
    <name type="scientific">Chitinophaga niabensis</name>
    <dbReference type="NCBI Taxonomy" id="536979"/>
    <lineage>
        <taxon>Bacteria</taxon>
        <taxon>Pseudomonadati</taxon>
        <taxon>Bacteroidota</taxon>
        <taxon>Chitinophagia</taxon>
        <taxon>Chitinophagales</taxon>
        <taxon>Chitinophagaceae</taxon>
        <taxon>Chitinophaga</taxon>
    </lineage>
</organism>
<keyword evidence="5" id="KW-1185">Reference proteome</keyword>
<dbReference type="Pfam" id="PF04773">
    <property type="entry name" value="FecR"/>
    <property type="match status" value="1"/>
</dbReference>
<reference evidence="4 5" key="1">
    <citation type="submission" date="2016-11" db="EMBL/GenBank/DDBJ databases">
        <authorList>
            <person name="Jaros S."/>
            <person name="Januszkiewicz K."/>
            <person name="Wedrychowicz H."/>
        </authorList>
    </citation>
    <scope>NUCLEOTIDE SEQUENCE [LARGE SCALE GENOMIC DNA]</scope>
    <source>
        <strain evidence="4 5">DSM 24787</strain>
    </source>
</reference>
<feature type="domain" description="FecR protein" evidence="2">
    <location>
        <begin position="178"/>
        <end position="274"/>
    </location>
</feature>
<name>A0A1N6F274_9BACT</name>
<protein>
    <submittedName>
        <fullName evidence="4">FecR protein</fullName>
    </submittedName>
</protein>